<proteinExistence type="inferred from homology"/>
<dbReference type="PANTHER" id="PTHR13420">
    <property type="entry name" value="UPF0235 PROTEIN C15ORF40"/>
    <property type="match status" value="1"/>
</dbReference>
<dbReference type="InterPro" id="IPR036591">
    <property type="entry name" value="YggU-like_sf"/>
</dbReference>
<name>A0A1Y5TU81_9RHOB</name>
<organism evidence="3 4">
    <name type="scientific">Roseisalinus antarcticus</name>
    <dbReference type="NCBI Taxonomy" id="254357"/>
    <lineage>
        <taxon>Bacteria</taxon>
        <taxon>Pseudomonadati</taxon>
        <taxon>Pseudomonadota</taxon>
        <taxon>Alphaproteobacteria</taxon>
        <taxon>Rhodobacterales</taxon>
        <taxon>Roseobacteraceae</taxon>
        <taxon>Roseisalinus</taxon>
    </lineage>
</organism>
<dbReference type="NCBIfam" id="TIGR00251">
    <property type="entry name" value="DUF167 family protein"/>
    <property type="match status" value="1"/>
</dbReference>
<dbReference type="EMBL" id="FWFZ01000026">
    <property type="protein sequence ID" value="SLN72452.1"/>
    <property type="molecule type" value="Genomic_DNA"/>
</dbReference>
<dbReference type="Gene3D" id="3.30.1200.10">
    <property type="entry name" value="YggU-like"/>
    <property type="match status" value="1"/>
</dbReference>
<dbReference type="AlphaFoldDB" id="A0A1Y5TU81"/>
<evidence type="ECO:0000256" key="2">
    <source>
        <dbReference type="HAMAP-Rule" id="MF_00634"/>
    </source>
</evidence>
<reference evidence="3 4" key="1">
    <citation type="submission" date="2017-03" db="EMBL/GenBank/DDBJ databases">
        <authorList>
            <person name="Afonso C.L."/>
            <person name="Miller P.J."/>
            <person name="Scott M.A."/>
            <person name="Spackman E."/>
            <person name="Goraichik I."/>
            <person name="Dimitrov K.M."/>
            <person name="Suarez D.L."/>
            <person name="Swayne D.E."/>
        </authorList>
    </citation>
    <scope>NUCLEOTIDE SEQUENCE [LARGE SCALE GENOMIC DNA]</scope>
    <source>
        <strain evidence="3 4">CECT 7023</strain>
    </source>
</reference>
<dbReference type="SUPFAM" id="SSF69786">
    <property type="entry name" value="YggU-like"/>
    <property type="match status" value="1"/>
</dbReference>
<dbReference type="GO" id="GO:0005737">
    <property type="term" value="C:cytoplasm"/>
    <property type="evidence" value="ECO:0007669"/>
    <property type="project" value="TreeGrafter"/>
</dbReference>
<gene>
    <name evidence="3" type="ORF">ROA7023_03606</name>
</gene>
<keyword evidence="4" id="KW-1185">Reference proteome</keyword>
<dbReference type="HAMAP" id="MF_00634">
    <property type="entry name" value="UPF0235"/>
    <property type="match status" value="1"/>
</dbReference>
<dbReference type="Pfam" id="PF02594">
    <property type="entry name" value="DUF167"/>
    <property type="match status" value="1"/>
</dbReference>
<comment type="similarity">
    <text evidence="1 2">Belongs to the UPF0235 family.</text>
</comment>
<evidence type="ECO:0000313" key="3">
    <source>
        <dbReference type="EMBL" id="SLN72452.1"/>
    </source>
</evidence>
<dbReference type="InterPro" id="IPR003746">
    <property type="entry name" value="DUF167"/>
</dbReference>
<evidence type="ECO:0000313" key="4">
    <source>
        <dbReference type="Proteomes" id="UP000193900"/>
    </source>
</evidence>
<dbReference type="SMART" id="SM01152">
    <property type="entry name" value="DUF167"/>
    <property type="match status" value="1"/>
</dbReference>
<evidence type="ECO:0000256" key="1">
    <source>
        <dbReference type="ARBA" id="ARBA00010364"/>
    </source>
</evidence>
<protein>
    <recommendedName>
        <fullName evidence="2">UPF0235 protein ROA7023_03606</fullName>
    </recommendedName>
</protein>
<sequence length="92" mass="9800">MACASRFCMEKSALAHLAVPGAEIALRATPRASRDRIVAEDGALRVYVTVPPEDGKANVAIARLLARALGVAKSRLTLLRGAGSRDKVFRLD</sequence>
<dbReference type="Proteomes" id="UP000193900">
    <property type="component" value="Unassembled WGS sequence"/>
</dbReference>
<dbReference type="PANTHER" id="PTHR13420:SF7">
    <property type="entry name" value="UPF0235 PROTEIN C15ORF40"/>
    <property type="match status" value="1"/>
</dbReference>
<accession>A0A1Y5TU81</accession>